<reference evidence="3 4" key="1">
    <citation type="journal article" date="2013" name="Plant Cell">
        <title>The transition from a phytopathogenic smut ancestor to an anamorphic biocontrol agent deciphered by comparative whole-genome analysis.</title>
        <authorList>
            <person name="Lefebvre F."/>
            <person name="Joly D.L."/>
            <person name="Labbe C."/>
            <person name="Teichmann B."/>
            <person name="Linning R."/>
            <person name="Belzile F."/>
            <person name="Bakkeren G."/>
            <person name="Belanger R.R."/>
        </authorList>
    </citation>
    <scope>NUCLEOTIDE SEQUENCE [LARGE SCALE GENOMIC DNA]</scope>
    <source>
        <strain evidence="3 4">PF-1</strain>
    </source>
</reference>
<dbReference type="OrthoDB" id="3362494at2759"/>
<dbReference type="InterPro" id="IPR037508">
    <property type="entry name" value="Msb1/Mug8"/>
</dbReference>
<evidence type="ECO:0000259" key="2">
    <source>
        <dbReference type="Pfam" id="PF08101"/>
    </source>
</evidence>
<feature type="compositionally biased region" description="Polar residues" evidence="1">
    <location>
        <begin position="1139"/>
        <end position="1149"/>
    </location>
</feature>
<feature type="compositionally biased region" description="Basic residues" evidence="1">
    <location>
        <begin position="885"/>
        <end position="897"/>
    </location>
</feature>
<dbReference type="RefSeq" id="XP_007878330.1">
    <property type="nucleotide sequence ID" value="XM_007880139.1"/>
</dbReference>
<feature type="compositionally biased region" description="Low complexity" evidence="1">
    <location>
        <begin position="1263"/>
        <end position="1292"/>
    </location>
</feature>
<dbReference type="KEGG" id="pfp:PFL1_02623"/>
<feature type="region of interest" description="Disordered" evidence="1">
    <location>
        <begin position="1"/>
        <end position="149"/>
    </location>
</feature>
<gene>
    <name evidence="3" type="ORF">PFL1_02623</name>
</gene>
<dbReference type="Proteomes" id="UP000053664">
    <property type="component" value="Unassembled WGS sequence"/>
</dbReference>
<dbReference type="EMBL" id="KE361629">
    <property type="protein sequence ID" value="EPQ29951.1"/>
    <property type="molecule type" value="Genomic_DNA"/>
</dbReference>
<feature type="region of interest" description="Disordered" evidence="1">
    <location>
        <begin position="812"/>
        <end position="976"/>
    </location>
</feature>
<dbReference type="PANTHER" id="PTHR28093:SF1">
    <property type="entry name" value="MORPHOGENESIS-RELATED PROTEIN MSB1"/>
    <property type="match status" value="1"/>
</dbReference>
<dbReference type="Gene3D" id="1.10.555.10">
    <property type="entry name" value="Rho GTPase activation protein"/>
    <property type="match status" value="1"/>
</dbReference>
<protein>
    <recommendedName>
        <fullName evidence="2">Meiotically up-regulated protein Msb1/Mug8 domain-containing protein</fullName>
    </recommendedName>
</protein>
<dbReference type="Pfam" id="PF08101">
    <property type="entry name" value="Msb1-Mug8_dom"/>
    <property type="match status" value="1"/>
</dbReference>
<feature type="compositionally biased region" description="Low complexity" evidence="1">
    <location>
        <begin position="73"/>
        <end position="87"/>
    </location>
</feature>
<organism evidence="3 4">
    <name type="scientific">Pseudozyma flocculosa PF-1</name>
    <dbReference type="NCBI Taxonomy" id="1277687"/>
    <lineage>
        <taxon>Eukaryota</taxon>
        <taxon>Fungi</taxon>
        <taxon>Dikarya</taxon>
        <taxon>Basidiomycota</taxon>
        <taxon>Ustilaginomycotina</taxon>
        <taxon>Ustilaginomycetes</taxon>
        <taxon>Ustilaginales</taxon>
        <taxon>Ustilaginaceae</taxon>
        <taxon>Pseudozyma</taxon>
    </lineage>
</organism>
<feature type="compositionally biased region" description="Polar residues" evidence="1">
    <location>
        <begin position="851"/>
        <end position="879"/>
    </location>
</feature>
<evidence type="ECO:0000313" key="3">
    <source>
        <dbReference type="EMBL" id="EPQ29951.1"/>
    </source>
</evidence>
<dbReference type="eggNOG" id="ENOG502RBV5">
    <property type="taxonomic scope" value="Eukaryota"/>
</dbReference>
<dbReference type="HOGENOM" id="CLU_255999_0_0_1"/>
<feature type="compositionally biased region" description="Polar residues" evidence="1">
    <location>
        <begin position="1110"/>
        <end position="1126"/>
    </location>
</feature>
<feature type="compositionally biased region" description="Low complexity" evidence="1">
    <location>
        <begin position="1199"/>
        <end position="1212"/>
    </location>
</feature>
<evidence type="ECO:0000256" key="1">
    <source>
        <dbReference type="SAM" id="MobiDB-lite"/>
    </source>
</evidence>
<dbReference type="PANTHER" id="PTHR28093">
    <property type="entry name" value="MORPHOGENESIS-RELATED PROTEIN MSB1"/>
    <property type="match status" value="1"/>
</dbReference>
<feature type="region of interest" description="Disordered" evidence="1">
    <location>
        <begin position="1045"/>
        <end position="1178"/>
    </location>
</feature>
<dbReference type="SUPFAM" id="SSF48350">
    <property type="entry name" value="GTPase activation domain, GAP"/>
    <property type="match status" value="1"/>
</dbReference>
<sequence>MPALFSKRTAKGKGSAGLSKGGFGSTSTGDLKRIDLLTPSPSLADAHPLPAVPTKDDLPPLPLSANDAYLNVSQGSSGPQSAGSQHSEFGRLDNPTLRAKASSPSLPTARKGGAGTPNHLTIHGSAFGSLRRSKSKTAESLRPLSPPMTSSAAFSIRSFSESAKKTLETPSYGYTPQSTDVQLDPSRVLPILEACGDQIRKRGLDSPLIFSSMALDLNPDSATSLIKAFQNGSAPASRQTLPAAFLEEVQYANPHDLAAVIKWAFARMGRVLAVPIPSTVPAKKGEVREEMVYIQQRGFLDMDLYMAWRESERRSRHPPDAFNSFLQQLQTPTAQLLSSLFSLLSSTASYSLKNGMVPAKLAKHFGPLLFGLPEDETFARTYDAFVRASNAAEHLLLAYIRSQAAVSAQPPKLMDHVAGYPTMLATDIAMPGKHAKMVPVVQIERQVRLYSPDLVHTACEIDLDVECPEWDACRHDSDRHGKDPQLSDRFRKLINLRGGGAQGRGKVPSGVVAFGQTAAEDAEVKVYGSLVSKQWGDFLADGFTAPDETKLAFDLNESARKGRHQKRDTVQWTEFQSLGFDSADDGLDTVLSFDDGLKQEVENWPDERERILSRLRERQKALPPFHYDTTPRLIASPSRAGDAAGTCDGHPISRMDEAFGDVWADYLVGAGWSNRDELTHRTSNFAVLQYKSRPGPSTVGSQSAGSSLSAPTRFVVPRRDELGQDIPEDPRTDAAWFVIQEVVPQLYRAELEVAGRGKSRGNAMVRKFTMFRSKKDRYQDDYLTGAESDPFRPGYGGETKHIRLSDIGSRTELIDGASGPNRYDAYADPRPSRLAQSQSHSRLHVSDDATLAQQGRPSADSNHAQFRSEGSNGTGQRLMSTLRAKSMRVVKGAKKSSSHLDGAPPQQHGISSAFHQTGGRAQNGGHDADASFTSEDFEVRSVHDSDDPDAAELEGRGGAQRKRKNLGGLLGAQEKQDTKDDAWLDVLFKANENRMTGQDVAWRAPRKSNGLRVAGAANVATTANGLTETAVPDATSASMTKTLALDTDAVSRDEPQSFDTPRASTPPQFPPLQSSGSRPDAATAEHEPELDRIDSPSSSRAELDSRYLDRSSSTIDANAKTETADTSLVLPAPPIEVSSGRSSPLQPSPSIAEHSPLRSTLRPVASKEAQPKATIDTRALVESLRAGLSPVEAVRKSKAMAPASPASETSASRIDPFSKDRTAGRVATVASRFGGKGAPKSPLEPLSPTRVGPIAPPPKSPKRALAAAALIAEPDVSSSSTATTTTTTTTTTPVDAPMTAEASVDSPDVTLSPIRRRHVSSGAEPLSPTKTIDSYVDQDSIYPEDAASNYHFSGEPADAVGGDEEEEEVTSDPPREWRLVPRSGDNGQGFAEDYGRAEEEDEVYAMPTGYREPYQPGMPLDNVMEESESVLSGSNNL</sequence>
<dbReference type="InterPro" id="IPR012965">
    <property type="entry name" value="Msb1/Mug8_dom"/>
</dbReference>
<name>A0A061HH41_9BASI</name>
<feature type="compositionally biased region" description="Acidic residues" evidence="1">
    <location>
        <begin position="1361"/>
        <end position="1370"/>
    </location>
</feature>
<evidence type="ECO:0000313" key="4">
    <source>
        <dbReference type="Proteomes" id="UP000053664"/>
    </source>
</evidence>
<feature type="compositionally biased region" description="Basic and acidic residues" evidence="1">
    <location>
        <begin position="1083"/>
        <end position="1094"/>
    </location>
</feature>
<dbReference type="GeneID" id="19316742"/>
<feature type="domain" description="Meiotically up-regulated protein Msb1/Mug8" evidence="2">
    <location>
        <begin position="299"/>
        <end position="405"/>
    </location>
</feature>
<feature type="region of interest" description="Disordered" evidence="1">
    <location>
        <begin position="1192"/>
        <end position="1437"/>
    </location>
</feature>
<proteinExistence type="predicted"/>
<feature type="compositionally biased region" description="Polar residues" evidence="1">
    <location>
        <begin position="1057"/>
        <end position="1077"/>
    </location>
</feature>
<dbReference type="InterPro" id="IPR008936">
    <property type="entry name" value="Rho_GTPase_activation_prot"/>
</dbReference>
<accession>A0A061HH41</accession>